<evidence type="ECO:0000256" key="4">
    <source>
        <dbReference type="ARBA" id="ARBA00023136"/>
    </source>
</evidence>
<feature type="transmembrane region" description="Helical" evidence="5">
    <location>
        <begin position="397"/>
        <end position="415"/>
    </location>
</feature>
<feature type="transmembrane region" description="Helical" evidence="5">
    <location>
        <begin position="455"/>
        <end position="479"/>
    </location>
</feature>
<evidence type="ECO:0000313" key="8">
    <source>
        <dbReference type="EMBL" id="KAK9716104.1"/>
    </source>
</evidence>
<feature type="transmembrane region" description="Helical" evidence="5">
    <location>
        <begin position="82"/>
        <end position="100"/>
    </location>
</feature>
<protein>
    <recommendedName>
        <fullName evidence="10">Nodulin-like domain-containing protein</fullName>
    </recommendedName>
</protein>
<dbReference type="AlphaFoldDB" id="A0AAW1KCA3"/>
<dbReference type="Pfam" id="PF06813">
    <property type="entry name" value="Nodulin-like"/>
    <property type="match status" value="1"/>
</dbReference>
<dbReference type="PANTHER" id="PTHR21576:SF84">
    <property type="entry name" value="FAMILY PROTEIN, PUTATIVE, EXPRESSED-RELATED"/>
    <property type="match status" value="1"/>
</dbReference>
<gene>
    <name evidence="8" type="ORF">RND81_06G211600</name>
</gene>
<evidence type="ECO:0000256" key="1">
    <source>
        <dbReference type="ARBA" id="ARBA00004141"/>
    </source>
</evidence>
<feature type="transmembrane region" description="Helical" evidence="5">
    <location>
        <begin position="421"/>
        <end position="443"/>
    </location>
</feature>
<feature type="transmembrane region" description="Helical" evidence="5">
    <location>
        <begin position="510"/>
        <end position="531"/>
    </location>
</feature>
<evidence type="ECO:0000259" key="6">
    <source>
        <dbReference type="Pfam" id="PF06813"/>
    </source>
</evidence>
<evidence type="ECO:0000256" key="2">
    <source>
        <dbReference type="ARBA" id="ARBA00022692"/>
    </source>
</evidence>
<feature type="transmembrane region" description="Helical" evidence="5">
    <location>
        <begin position="177"/>
        <end position="199"/>
    </location>
</feature>
<dbReference type="InterPro" id="IPR056555">
    <property type="entry name" value="NFD4_C"/>
</dbReference>
<dbReference type="Gene3D" id="1.20.1250.20">
    <property type="entry name" value="MFS general substrate transporter like domains"/>
    <property type="match status" value="1"/>
</dbReference>
<dbReference type="CDD" id="cd17354">
    <property type="entry name" value="MFS_Mch1p_like"/>
    <property type="match status" value="1"/>
</dbReference>
<feature type="transmembrane region" description="Helical" evidence="5">
    <location>
        <begin position="57"/>
        <end position="75"/>
    </location>
</feature>
<keyword evidence="9" id="KW-1185">Reference proteome</keyword>
<dbReference type="Pfam" id="PF23262">
    <property type="entry name" value="NFD4_C"/>
    <property type="match status" value="1"/>
</dbReference>
<feature type="transmembrane region" description="Helical" evidence="5">
    <location>
        <begin position="112"/>
        <end position="135"/>
    </location>
</feature>
<evidence type="ECO:0008006" key="10">
    <source>
        <dbReference type="Google" id="ProtNLM"/>
    </source>
</evidence>
<evidence type="ECO:0000256" key="3">
    <source>
        <dbReference type="ARBA" id="ARBA00022989"/>
    </source>
</evidence>
<dbReference type="InterPro" id="IPR010658">
    <property type="entry name" value="Nodulin-like"/>
</dbReference>
<organism evidence="8 9">
    <name type="scientific">Saponaria officinalis</name>
    <name type="common">Common soapwort</name>
    <name type="synonym">Lychnis saponaria</name>
    <dbReference type="NCBI Taxonomy" id="3572"/>
    <lineage>
        <taxon>Eukaryota</taxon>
        <taxon>Viridiplantae</taxon>
        <taxon>Streptophyta</taxon>
        <taxon>Embryophyta</taxon>
        <taxon>Tracheophyta</taxon>
        <taxon>Spermatophyta</taxon>
        <taxon>Magnoliopsida</taxon>
        <taxon>eudicotyledons</taxon>
        <taxon>Gunneridae</taxon>
        <taxon>Pentapetalae</taxon>
        <taxon>Caryophyllales</taxon>
        <taxon>Caryophyllaceae</taxon>
        <taxon>Caryophylleae</taxon>
        <taxon>Saponaria</taxon>
    </lineage>
</organism>
<evidence type="ECO:0000313" key="9">
    <source>
        <dbReference type="Proteomes" id="UP001443914"/>
    </source>
</evidence>
<dbReference type="PANTHER" id="PTHR21576">
    <property type="entry name" value="UNCHARACTERIZED NODULIN-LIKE PROTEIN"/>
    <property type="match status" value="1"/>
</dbReference>
<feature type="transmembrane region" description="Helical" evidence="5">
    <location>
        <begin position="247"/>
        <end position="266"/>
    </location>
</feature>
<reference evidence="8" key="1">
    <citation type="submission" date="2024-03" db="EMBL/GenBank/DDBJ databases">
        <title>WGS assembly of Saponaria officinalis var. Norfolk2.</title>
        <authorList>
            <person name="Jenkins J."/>
            <person name="Shu S."/>
            <person name="Grimwood J."/>
            <person name="Barry K."/>
            <person name="Goodstein D."/>
            <person name="Schmutz J."/>
            <person name="Leebens-Mack J."/>
            <person name="Osbourn A."/>
        </authorList>
    </citation>
    <scope>NUCLEOTIDE SEQUENCE [LARGE SCALE GENOMIC DNA]</scope>
    <source>
        <strain evidence="8">JIC</strain>
    </source>
</reference>
<comment type="caution">
    <text evidence="8">The sequence shown here is derived from an EMBL/GenBank/DDBJ whole genome shotgun (WGS) entry which is preliminary data.</text>
</comment>
<feature type="domain" description="NFD4 C-terminal" evidence="7">
    <location>
        <begin position="327"/>
        <end position="537"/>
    </location>
</feature>
<keyword evidence="4 5" id="KW-0472">Membrane</keyword>
<feature type="domain" description="Nodulin-like" evidence="6">
    <location>
        <begin position="17"/>
        <end position="265"/>
    </location>
</feature>
<feature type="transmembrane region" description="Helical" evidence="5">
    <location>
        <begin position="220"/>
        <end position="241"/>
    </location>
</feature>
<evidence type="ECO:0000259" key="7">
    <source>
        <dbReference type="Pfam" id="PF23262"/>
    </source>
</evidence>
<sequence length="570" mass="62674">MAVSTCTSFTLQLLRGRFFMAFATIIILSFIGTSYIFGLYSNSIKTTLGYDQTTLNLISFFKDLGAYISVHAGLIMEVAPPWVVLSLGAVLNFVGYFMIWLSVTHRIAHPPVWQMCLFICIGANSLGFANTGALVTCVKNFPGNRGVVIGLLKGYIGLGGAVMTQLYHALYGNDTNAVGVILLISWLPAVASLLFAYSVRDLVVVNRQAKREKRFFTDMLYMSLALAGFILVMLIVEMKVWFGKGGYGGSVACIFVLLVLPLYLVFREEYSSWNARGDIAVTTSTVSKIGAPDEPVTPHVPWFKDVFSPPPSGEDHTILQATFSIDMQILFIASICGLGGHLTTIDNLGQIGTSLGYSKKSISTFVSLIAIWQYLGRVMGGLVSEYLLTKFKWPRPVSLTIILFLSCIGHLLVAFNAPYGLYISSIIIGFCFGAEWTYLYAIISELFGLKYYATLYNYGSLAAPLGSYLFNVLVAGHLYDKEGEKQLEALGVTRGEGQSLNCTGVKCYQLAYIIITAATFFSAIVSLILVVRTRSFYKGDIYKKFQEDEKSLSTEVALTENVKGSFRNID</sequence>
<keyword evidence="3 5" id="KW-1133">Transmembrane helix</keyword>
<accession>A0AAW1KCA3</accession>
<proteinExistence type="predicted"/>
<keyword evidence="2 5" id="KW-0812">Transmembrane</keyword>
<feature type="transmembrane region" description="Helical" evidence="5">
    <location>
        <begin position="18"/>
        <end position="37"/>
    </location>
</feature>
<dbReference type="GO" id="GO:0016020">
    <property type="term" value="C:membrane"/>
    <property type="evidence" value="ECO:0007669"/>
    <property type="project" value="UniProtKB-SubCell"/>
</dbReference>
<dbReference type="Proteomes" id="UP001443914">
    <property type="component" value="Unassembled WGS sequence"/>
</dbReference>
<name>A0AAW1KCA3_SAPOF</name>
<evidence type="ECO:0000256" key="5">
    <source>
        <dbReference type="SAM" id="Phobius"/>
    </source>
</evidence>
<dbReference type="EMBL" id="JBDFQZ010000006">
    <property type="protein sequence ID" value="KAK9716104.1"/>
    <property type="molecule type" value="Genomic_DNA"/>
</dbReference>
<dbReference type="InterPro" id="IPR036259">
    <property type="entry name" value="MFS_trans_sf"/>
</dbReference>
<dbReference type="SUPFAM" id="SSF103473">
    <property type="entry name" value="MFS general substrate transporter"/>
    <property type="match status" value="1"/>
</dbReference>
<feature type="transmembrane region" description="Helical" evidence="5">
    <location>
        <begin position="147"/>
        <end position="171"/>
    </location>
</feature>
<comment type="subcellular location">
    <subcellularLocation>
        <location evidence="1">Membrane</location>
        <topology evidence="1">Multi-pass membrane protein</topology>
    </subcellularLocation>
</comment>